<dbReference type="GO" id="GO:0005737">
    <property type="term" value="C:cytoplasm"/>
    <property type="evidence" value="ECO:0007669"/>
    <property type="project" value="TreeGrafter"/>
</dbReference>
<evidence type="ECO:0000256" key="10">
    <source>
        <dbReference type="RuleBase" id="RU361159"/>
    </source>
</evidence>
<dbReference type="Gene3D" id="3.40.800.10">
    <property type="entry name" value="Ureohydrolase domain"/>
    <property type="match status" value="1"/>
</dbReference>
<keyword evidence="4 10" id="KW-0056">Arginine metabolism</keyword>
<dbReference type="EMBL" id="CDMH01000048">
    <property type="protein sequence ID" value="CRF42907.1"/>
    <property type="molecule type" value="Genomic_DNA"/>
</dbReference>
<dbReference type="CDD" id="cd09989">
    <property type="entry name" value="Arginase"/>
    <property type="match status" value="1"/>
</dbReference>
<dbReference type="Proteomes" id="UP000041394">
    <property type="component" value="Unassembled WGS sequence"/>
</dbReference>
<dbReference type="AlphaFoldDB" id="A0A0K2X5Q2"/>
<evidence type="ECO:0000256" key="9">
    <source>
        <dbReference type="PROSITE-ProRule" id="PRU00742"/>
    </source>
</evidence>
<evidence type="ECO:0000256" key="7">
    <source>
        <dbReference type="ARBA" id="ARBA00023211"/>
    </source>
</evidence>
<sequence>MILVSLTAEIGASKHGSSVGVQKLKERLVAKHPEISEHMVLIRQKQCFLEDFFRFAKNFEDYYFFCKDSLIPSMRAVFKKGGFPIVLSAEHSGAFGIVQALRSVHPNKKIGILYIDAHADLHTAYDSDSGNLHGMPLGMVLNRVHSGQNSLNPQEIEYWERLCALDLPRGALEFNPKHLIYFGVRSTEASERKMIKDCVIPLFSVQEIRENISNVVAQSVKYLEGVDLVYLSLDIDVLDGKIFSSTGVRENNGLHPDELKELFNKLLRAFQERLVGVELTEYNPELWDGTNPDEEVIWGLLEDVVLEMREKC</sequence>
<evidence type="ECO:0000256" key="5">
    <source>
        <dbReference type="ARBA" id="ARBA00022723"/>
    </source>
</evidence>
<evidence type="ECO:0000256" key="4">
    <source>
        <dbReference type="ARBA" id="ARBA00022503"/>
    </source>
</evidence>
<comment type="catalytic activity">
    <reaction evidence="10">
        <text>L-arginine + H2O = urea + L-ornithine</text>
        <dbReference type="Rhea" id="RHEA:20569"/>
        <dbReference type="ChEBI" id="CHEBI:15377"/>
        <dbReference type="ChEBI" id="CHEBI:16199"/>
        <dbReference type="ChEBI" id="CHEBI:32682"/>
        <dbReference type="ChEBI" id="CHEBI:46911"/>
        <dbReference type="EC" id="3.5.3.1"/>
    </reaction>
</comment>
<reference evidence="15 16" key="2">
    <citation type="submission" date="2014-12" db="EMBL/GenBank/DDBJ databases">
        <authorList>
            <person name="Jaenicke S."/>
        </authorList>
    </citation>
    <scope>NUCLEOTIDE SEQUENCE [LARGE SCALE GENOMIC DNA]</scope>
</reference>
<keyword evidence="5 10" id="KW-0479">Metal-binding</keyword>
<dbReference type="PRINTS" id="PR00116">
    <property type="entry name" value="ARGINASE"/>
</dbReference>
<keyword evidence="7 10" id="KW-0464">Manganese</keyword>
<dbReference type="RefSeq" id="WP_197271607.1">
    <property type="nucleotide sequence ID" value="NZ_BSWP01000028.1"/>
</dbReference>
<keyword evidence="14" id="KW-1185">Reference proteome</keyword>
<evidence type="ECO:0000313" key="15">
    <source>
        <dbReference type="Proteomes" id="UP000041394"/>
    </source>
</evidence>
<reference evidence="14" key="3">
    <citation type="submission" date="2014-12" db="EMBL/GenBank/DDBJ databases">
        <authorList>
            <person name="Smet A."/>
        </authorList>
    </citation>
    <scope>NUCLEOTIDE SEQUENCE [LARGE SCALE GENOMIC DNA]</scope>
</reference>
<evidence type="ECO:0000313" key="12">
    <source>
        <dbReference type="EMBL" id="CRF42907.1"/>
    </source>
</evidence>
<dbReference type="EMBL" id="CDML01000018">
    <property type="protein sequence ID" value="CRF40868.1"/>
    <property type="molecule type" value="Genomic_DNA"/>
</dbReference>
<dbReference type="PANTHER" id="PTHR43782">
    <property type="entry name" value="ARGINASE"/>
    <property type="match status" value="1"/>
</dbReference>
<evidence type="ECO:0000256" key="2">
    <source>
        <dbReference type="ARBA" id="ARBA00012168"/>
    </source>
</evidence>
<keyword evidence="6 10" id="KW-0378">Hydrolase</keyword>
<dbReference type="STRING" id="1578720.HAL011_06370"/>
<dbReference type="Pfam" id="PF00491">
    <property type="entry name" value="Arginase"/>
    <property type="match status" value="1"/>
</dbReference>
<evidence type="ECO:0000313" key="11">
    <source>
        <dbReference type="EMBL" id="CRF40868.1"/>
    </source>
</evidence>
<comment type="cofactor">
    <cofactor evidence="10">
        <name>Mn(2+)</name>
        <dbReference type="ChEBI" id="CHEBI:29035"/>
    </cofactor>
    <text evidence="10">Binds 2 manganese ions per subunit.</text>
</comment>
<dbReference type="EMBL" id="CDMN01000008">
    <property type="protein sequence ID" value="CRF43676.1"/>
    <property type="molecule type" value="Genomic_DNA"/>
</dbReference>
<dbReference type="InterPro" id="IPR014033">
    <property type="entry name" value="Arginase"/>
</dbReference>
<reference evidence="11" key="1">
    <citation type="submission" date="2014-12" db="EMBL/GenBank/DDBJ databases">
        <title>Whole genome sequences of four Staphylococcus schleiferi canine isolates.</title>
        <authorList>
            <person name="Misic A.M."/>
            <person name="Cain C."/>
            <person name="Morris D.O."/>
            <person name="Rankin S."/>
            <person name="Beiting D."/>
        </authorList>
    </citation>
    <scope>NUCLEOTIDE SEQUENCE</scope>
    <source>
        <strain evidence="11">ASB11</strain>
        <strain evidence="12">ASB13</strain>
        <strain evidence="13">ASB9</strain>
    </source>
</reference>
<comment type="pathway">
    <text evidence="1">Nitrogen metabolism; urea cycle; L-ornithine and urea from L-arginine: step 1/1.</text>
</comment>
<evidence type="ECO:0000256" key="1">
    <source>
        <dbReference type="ARBA" id="ARBA00005098"/>
    </source>
</evidence>
<dbReference type="GO" id="GO:0006525">
    <property type="term" value="P:arginine metabolic process"/>
    <property type="evidence" value="ECO:0007669"/>
    <property type="project" value="UniProtKB-KW"/>
</dbReference>
<evidence type="ECO:0000313" key="14">
    <source>
        <dbReference type="Proteomes" id="UP000038622"/>
    </source>
</evidence>
<organism evidence="11 14">
    <name type="scientific">Helicobacter ailurogastricus</name>
    <dbReference type="NCBI Taxonomy" id="1578720"/>
    <lineage>
        <taxon>Bacteria</taxon>
        <taxon>Pseudomonadati</taxon>
        <taxon>Campylobacterota</taxon>
        <taxon>Epsilonproteobacteria</taxon>
        <taxon>Campylobacterales</taxon>
        <taxon>Helicobacteraceae</taxon>
        <taxon>Helicobacter</taxon>
    </lineage>
</organism>
<gene>
    <name evidence="11" type="ORF">HAL011_06370</name>
    <name evidence="12" type="ORF">HAL013_11180</name>
    <name evidence="13" type="ORF">HAL09_02240</name>
</gene>
<protein>
    <recommendedName>
        <fullName evidence="3 8">Arginase</fullName>
        <ecNumber evidence="2 8">3.5.3.1</ecNumber>
    </recommendedName>
</protein>
<accession>A0A0K2X5Q2</accession>
<proteinExistence type="inferred from homology"/>
<dbReference type="InterPro" id="IPR023696">
    <property type="entry name" value="Ureohydrolase_dom_sf"/>
</dbReference>
<dbReference type="PANTHER" id="PTHR43782:SF3">
    <property type="entry name" value="ARGINASE"/>
    <property type="match status" value="1"/>
</dbReference>
<comment type="similarity">
    <text evidence="9 10">Belongs to the arginase family.</text>
</comment>
<dbReference type="EC" id="3.5.3.1" evidence="2 8"/>
<evidence type="ECO:0000313" key="16">
    <source>
        <dbReference type="Proteomes" id="UP000045175"/>
    </source>
</evidence>
<evidence type="ECO:0000256" key="6">
    <source>
        <dbReference type="ARBA" id="ARBA00022801"/>
    </source>
</evidence>
<dbReference type="SUPFAM" id="SSF52768">
    <property type="entry name" value="Arginase/deacetylase"/>
    <property type="match status" value="1"/>
</dbReference>
<evidence type="ECO:0000313" key="13">
    <source>
        <dbReference type="EMBL" id="CRF43676.1"/>
    </source>
</evidence>
<dbReference type="GO" id="GO:0030145">
    <property type="term" value="F:manganese ion binding"/>
    <property type="evidence" value="ECO:0007669"/>
    <property type="project" value="TreeGrafter"/>
</dbReference>
<name>A0A0K2X5Q2_9HELI</name>
<dbReference type="NCBIfam" id="TIGR01229">
    <property type="entry name" value="rocF_arginase"/>
    <property type="match status" value="1"/>
</dbReference>
<dbReference type="Proteomes" id="UP000045175">
    <property type="component" value="Unassembled WGS sequence"/>
</dbReference>
<evidence type="ECO:0000256" key="8">
    <source>
        <dbReference type="NCBIfam" id="TIGR01229"/>
    </source>
</evidence>
<dbReference type="InterPro" id="IPR006035">
    <property type="entry name" value="Ureohydrolase"/>
</dbReference>
<evidence type="ECO:0000256" key="3">
    <source>
        <dbReference type="ARBA" id="ARBA00018123"/>
    </source>
</evidence>
<dbReference type="GO" id="GO:0004053">
    <property type="term" value="F:arginase activity"/>
    <property type="evidence" value="ECO:0007669"/>
    <property type="project" value="UniProtKB-UniRule"/>
</dbReference>
<dbReference type="PROSITE" id="PS51409">
    <property type="entry name" value="ARGINASE_2"/>
    <property type="match status" value="1"/>
</dbReference>
<dbReference type="Proteomes" id="UP000038622">
    <property type="component" value="Unassembled WGS sequence"/>
</dbReference>